<keyword evidence="1" id="KW-0472">Membrane</keyword>
<keyword evidence="1" id="KW-1133">Transmembrane helix</keyword>
<proteinExistence type="predicted"/>
<dbReference type="Gene3D" id="3.55.50.30">
    <property type="match status" value="1"/>
</dbReference>
<dbReference type="eggNOG" id="COG3712">
    <property type="taxonomic scope" value="Bacteria"/>
</dbReference>
<dbReference type="KEGG" id="psn:Pedsa_2282"/>
<dbReference type="InterPro" id="IPR012373">
    <property type="entry name" value="Ferrdict_sens_TM"/>
</dbReference>
<name>F0SCJ7_PSESL</name>
<feature type="domain" description="FecR protein" evidence="2">
    <location>
        <begin position="123"/>
        <end position="211"/>
    </location>
</feature>
<organism evidence="4 5">
    <name type="scientific">Pseudopedobacter saltans (strain ATCC 51119 / DSM 12145 / JCM 21818 / CCUG 39354 / LMG 10337 / NBRC 100064 / NCIMB 13643)</name>
    <name type="common">Pedobacter saltans</name>
    <dbReference type="NCBI Taxonomy" id="762903"/>
    <lineage>
        <taxon>Bacteria</taxon>
        <taxon>Pseudomonadati</taxon>
        <taxon>Bacteroidota</taxon>
        <taxon>Sphingobacteriia</taxon>
        <taxon>Sphingobacteriales</taxon>
        <taxon>Sphingobacteriaceae</taxon>
        <taxon>Pseudopedobacter</taxon>
    </lineage>
</organism>
<dbReference type="OrthoDB" id="1452822at2"/>
<feature type="transmembrane region" description="Helical" evidence="1">
    <location>
        <begin position="90"/>
        <end position="111"/>
    </location>
</feature>
<gene>
    <name evidence="4" type="ordered locus">Pedsa_2282</name>
</gene>
<dbReference type="PANTHER" id="PTHR30273">
    <property type="entry name" value="PERIPLASMIC SIGNAL SENSOR AND SIGMA FACTOR ACTIVATOR FECR-RELATED"/>
    <property type="match status" value="1"/>
</dbReference>
<keyword evidence="5" id="KW-1185">Reference proteome</keyword>
<evidence type="ECO:0000259" key="2">
    <source>
        <dbReference type="Pfam" id="PF04773"/>
    </source>
</evidence>
<dbReference type="InterPro" id="IPR032508">
    <property type="entry name" value="FecR_C"/>
</dbReference>
<evidence type="ECO:0000313" key="5">
    <source>
        <dbReference type="Proteomes" id="UP000000310"/>
    </source>
</evidence>
<reference evidence="5" key="2">
    <citation type="submission" date="2011-02" db="EMBL/GenBank/DDBJ databases">
        <title>The complete genome of Pedobacter saltans DSM 12145.</title>
        <authorList>
            <consortium name="US DOE Joint Genome Institute (JGI-PGF)"/>
            <person name="Lucas S."/>
            <person name="Copeland A."/>
            <person name="Lapidus A."/>
            <person name="Bruce D."/>
            <person name="Goodwin L."/>
            <person name="Pitluck S."/>
            <person name="Kyrpides N."/>
            <person name="Mavromatis K."/>
            <person name="Pagani I."/>
            <person name="Ivanova N."/>
            <person name="Ovchinnikova G."/>
            <person name="Lu M."/>
            <person name="Detter J.C."/>
            <person name="Han C."/>
            <person name="Land M."/>
            <person name="Hauser L."/>
            <person name="Markowitz V."/>
            <person name="Cheng J.-F."/>
            <person name="Hugenholtz P."/>
            <person name="Woyke T."/>
            <person name="Wu D."/>
            <person name="Tindall B."/>
            <person name="Pomrenke H.G."/>
            <person name="Brambilla E."/>
            <person name="Klenk H.-P."/>
            <person name="Eisen J.A."/>
        </authorList>
    </citation>
    <scope>NUCLEOTIDE SEQUENCE [LARGE SCALE GENOMIC DNA]</scope>
    <source>
        <strain evidence="5">ATCC 51119 / DSM 12145 / JCM 21818 / LMG 10337 / NBRC 100064 / NCIMB 13643</strain>
    </source>
</reference>
<accession>F0SCJ7</accession>
<protein>
    <submittedName>
        <fullName evidence="4">Anti-FecI sigma factor, FecR</fullName>
    </submittedName>
</protein>
<evidence type="ECO:0000259" key="3">
    <source>
        <dbReference type="Pfam" id="PF16344"/>
    </source>
</evidence>
<sequence length="324" mass="37316">METEDEKYWVLMSRYLSNEISSEETDELLFWIEGDPSRGELLQELQTSWDKSAHYKNSDSQYFNADDAWTKVSMKIEKKEPGPRVIKIAWLKYAAALILLLNISLFSFKYFDNRKQIEIFNKEDQAMLVRTPDGSSVWLNKGSKLSYQKGMASLNQRKLELQGEAFFEVKPDKNKPFLVFASRTVTKVLGTSFNINSQPAHVVVSVVTGKVSFRSVEGEELLLLPNDIGTYDNSKVTRASRPDKNFLYWKNHELSFDNESFGNVINTIAENYKVEFDVQNKALLNRKITSTFKTASFEDIRTVLETLLDCRIEKSANSETYVVR</sequence>
<dbReference type="EMBL" id="CP002545">
    <property type="protein sequence ID" value="ADY52831.1"/>
    <property type="molecule type" value="Genomic_DNA"/>
</dbReference>
<dbReference type="PANTHER" id="PTHR30273:SF2">
    <property type="entry name" value="PROTEIN FECR"/>
    <property type="match status" value="1"/>
</dbReference>
<dbReference type="STRING" id="762903.Pedsa_2282"/>
<dbReference type="Gene3D" id="2.60.120.1440">
    <property type="match status" value="1"/>
</dbReference>
<dbReference type="GO" id="GO:0016989">
    <property type="term" value="F:sigma factor antagonist activity"/>
    <property type="evidence" value="ECO:0007669"/>
    <property type="project" value="TreeGrafter"/>
</dbReference>
<dbReference type="AlphaFoldDB" id="F0SCJ7"/>
<dbReference type="HOGENOM" id="CLU_050192_2_2_10"/>
<dbReference type="Pfam" id="PF04773">
    <property type="entry name" value="FecR"/>
    <property type="match status" value="1"/>
</dbReference>
<feature type="domain" description="Protein FecR C-terminal" evidence="3">
    <location>
        <begin position="254"/>
        <end position="313"/>
    </location>
</feature>
<dbReference type="InterPro" id="IPR006860">
    <property type="entry name" value="FecR"/>
</dbReference>
<dbReference type="Proteomes" id="UP000000310">
    <property type="component" value="Chromosome"/>
</dbReference>
<keyword evidence="1" id="KW-0812">Transmembrane</keyword>
<dbReference type="PIRSF" id="PIRSF018266">
    <property type="entry name" value="FecR"/>
    <property type="match status" value="1"/>
</dbReference>
<reference evidence="4 5" key="1">
    <citation type="journal article" date="2011" name="Stand. Genomic Sci.">
        <title>Complete genome sequence of the gliding, heparinolytic Pedobacter saltans type strain (113).</title>
        <authorList>
            <person name="Liolios K."/>
            <person name="Sikorski J."/>
            <person name="Lu M."/>
            <person name="Nolan M."/>
            <person name="Lapidus A."/>
            <person name="Lucas S."/>
            <person name="Hammon N."/>
            <person name="Deshpande S."/>
            <person name="Cheng J.F."/>
            <person name="Tapia R."/>
            <person name="Han C."/>
            <person name="Goodwin L."/>
            <person name="Pitluck S."/>
            <person name="Huntemann M."/>
            <person name="Ivanova N."/>
            <person name="Pagani I."/>
            <person name="Mavromatis K."/>
            <person name="Ovchinikova G."/>
            <person name="Pati A."/>
            <person name="Chen A."/>
            <person name="Palaniappan K."/>
            <person name="Land M."/>
            <person name="Hauser L."/>
            <person name="Brambilla E.M."/>
            <person name="Kotsyurbenko O."/>
            <person name="Rohde M."/>
            <person name="Tindall B.J."/>
            <person name="Abt B."/>
            <person name="Goker M."/>
            <person name="Detter J.C."/>
            <person name="Woyke T."/>
            <person name="Bristow J."/>
            <person name="Eisen J.A."/>
            <person name="Markowitz V."/>
            <person name="Hugenholtz P."/>
            <person name="Klenk H.P."/>
            <person name="Kyrpides N.C."/>
        </authorList>
    </citation>
    <scope>NUCLEOTIDE SEQUENCE [LARGE SCALE GENOMIC DNA]</scope>
    <source>
        <strain evidence="5">ATCC 51119 / DSM 12145 / JCM 21818 / LMG 10337 / NBRC 100064 / NCIMB 13643</strain>
    </source>
</reference>
<dbReference type="Pfam" id="PF16344">
    <property type="entry name" value="FecR_C"/>
    <property type="match status" value="1"/>
</dbReference>
<evidence type="ECO:0000256" key="1">
    <source>
        <dbReference type="SAM" id="Phobius"/>
    </source>
</evidence>
<dbReference type="RefSeq" id="WP_013633317.1">
    <property type="nucleotide sequence ID" value="NC_015177.1"/>
</dbReference>
<evidence type="ECO:0000313" key="4">
    <source>
        <dbReference type="EMBL" id="ADY52831.1"/>
    </source>
</evidence>